<dbReference type="InterPro" id="IPR002893">
    <property type="entry name" value="Znf_MYND"/>
</dbReference>
<dbReference type="OrthoDB" id="2141530at2759"/>
<evidence type="ECO:0000313" key="7">
    <source>
        <dbReference type="Proteomes" id="UP000269721"/>
    </source>
</evidence>
<sequence>GERFELAEFAWSQGLKLLQEDNPYCVQRFGDALNKYLRVLDPYDPIYIKHFTRIAAHAETELARGPAESVSTAPKLPPFRPRCNTRHGQDSSTIHDDDPLQWEEDEAACIGRTGGGGLQPIDENDEDDFDFDGGFDAEEHVNVRREQERIARSRRDAIERDARRAQLKNHASSLEGWEDFECGGWDGPIDVHFIGDDEDIDAAVEVAEAAAVAGVVEGGDMEVDVSEAEVASLAAGMGEEMEGPDEELTTTEIVMESDGGGGGNLNDGDEVEAGTKRRRSEEPDDDDDQPDDDEADDTQDEDIPSSSNTQPSSPVAAPYVPIRAPTGDDAEDDEDAEAAADPQSMSARFMFNIKLVQAFMVRPPGTARLTRRIQLENVVRKLEECREIDEEAYFEGYLPFWRGFYLLELDERESAKSAFEEAIKHDDKLPLRRGIRAPPRKRTTLPQAPAPPRLKTLFDAELYLFYTYLRINLHQTSGAFRARHTSTWNYTDLITLLKLPNPQAPTVADLARIEPLRYGVEVYLDGGFLPQAPMHSENRAAGHAARLILRTVELELALDRVGGAAGPLVAGASGVSVLVGKIREQRDMLDTAITAARTWSPRDFSRTREFRIVESCLRRLLEWGLVDCWPPWGFECACANPGCARIRLRADGDVSVCVGDVGIDEVEGQVPPWERELVWRPWDPNVDRIFEPCSECGIARYCSEACKVGHAAVHARFCKHVVERRGLAKATYGRGGMPLSAFAVRGESSCVGFGSTCTDGRGASDVQLFVEDRILARHVRVPDVLALPSSPASPVSQQTENWHVLRILPADETNCTVTSATLANLAKSRGTPRQQARETGAGRGGLYCLTVW</sequence>
<dbReference type="GO" id="GO:0008270">
    <property type="term" value="F:zinc ion binding"/>
    <property type="evidence" value="ECO:0007669"/>
    <property type="project" value="UniProtKB-KW"/>
</dbReference>
<accession>A0A4P9WFL5</accession>
<feature type="compositionally biased region" description="Polar residues" evidence="4">
    <location>
        <begin position="304"/>
        <end position="313"/>
    </location>
</feature>
<dbReference type="AlphaFoldDB" id="A0A4P9WFL5"/>
<keyword evidence="1" id="KW-0479">Metal-binding</keyword>
<name>A0A4P9WFL5_9FUNG</name>
<evidence type="ECO:0000256" key="2">
    <source>
        <dbReference type="ARBA" id="ARBA00022771"/>
    </source>
</evidence>
<keyword evidence="3" id="KW-0862">Zinc</keyword>
<feature type="non-terminal residue" evidence="6">
    <location>
        <position position="1"/>
    </location>
</feature>
<feature type="compositionally biased region" description="Acidic residues" evidence="4">
    <location>
        <begin position="328"/>
        <end position="338"/>
    </location>
</feature>
<feature type="region of interest" description="Disordered" evidence="4">
    <location>
        <begin position="65"/>
        <end position="97"/>
    </location>
</feature>
<evidence type="ECO:0000256" key="4">
    <source>
        <dbReference type="SAM" id="MobiDB-lite"/>
    </source>
</evidence>
<gene>
    <name evidence="6" type="ORF">BDK51DRAFT_46887</name>
</gene>
<evidence type="ECO:0000256" key="3">
    <source>
        <dbReference type="ARBA" id="ARBA00022833"/>
    </source>
</evidence>
<protein>
    <recommendedName>
        <fullName evidence="5">MYND-type domain-containing protein</fullName>
    </recommendedName>
</protein>
<dbReference type="EMBL" id="KZ995721">
    <property type="protein sequence ID" value="RKO90108.1"/>
    <property type="molecule type" value="Genomic_DNA"/>
</dbReference>
<feature type="region of interest" description="Disordered" evidence="4">
    <location>
        <begin position="255"/>
        <end position="343"/>
    </location>
</feature>
<dbReference type="Proteomes" id="UP000269721">
    <property type="component" value="Unassembled WGS sequence"/>
</dbReference>
<keyword evidence="2" id="KW-0863">Zinc-finger</keyword>
<feature type="compositionally biased region" description="Acidic residues" evidence="4">
    <location>
        <begin position="282"/>
        <end position="303"/>
    </location>
</feature>
<proteinExistence type="predicted"/>
<organism evidence="6 7">
    <name type="scientific">Blyttiomyces helicus</name>
    <dbReference type="NCBI Taxonomy" id="388810"/>
    <lineage>
        <taxon>Eukaryota</taxon>
        <taxon>Fungi</taxon>
        <taxon>Fungi incertae sedis</taxon>
        <taxon>Chytridiomycota</taxon>
        <taxon>Chytridiomycota incertae sedis</taxon>
        <taxon>Chytridiomycetes</taxon>
        <taxon>Chytridiomycetes incertae sedis</taxon>
        <taxon>Blyttiomyces</taxon>
    </lineage>
</organism>
<dbReference type="Gene3D" id="6.10.140.2220">
    <property type="match status" value="1"/>
</dbReference>
<evidence type="ECO:0000259" key="5">
    <source>
        <dbReference type="Pfam" id="PF01753"/>
    </source>
</evidence>
<keyword evidence="7" id="KW-1185">Reference proteome</keyword>
<evidence type="ECO:0000313" key="6">
    <source>
        <dbReference type="EMBL" id="RKO90108.1"/>
    </source>
</evidence>
<evidence type="ECO:0000256" key="1">
    <source>
        <dbReference type="ARBA" id="ARBA00022723"/>
    </source>
</evidence>
<dbReference type="SUPFAM" id="SSF144232">
    <property type="entry name" value="HIT/MYND zinc finger-like"/>
    <property type="match status" value="1"/>
</dbReference>
<feature type="compositionally biased region" description="Basic and acidic residues" evidence="4">
    <location>
        <begin position="87"/>
        <end position="97"/>
    </location>
</feature>
<reference evidence="7" key="1">
    <citation type="journal article" date="2018" name="Nat. Microbiol.">
        <title>Leveraging single-cell genomics to expand the fungal tree of life.</title>
        <authorList>
            <person name="Ahrendt S.R."/>
            <person name="Quandt C.A."/>
            <person name="Ciobanu D."/>
            <person name="Clum A."/>
            <person name="Salamov A."/>
            <person name="Andreopoulos B."/>
            <person name="Cheng J.F."/>
            <person name="Woyke T."/>
            <person name="Pelin A."/>
            <person name="Henrissat B."/>
            <person name="Reynolds N.K."/>
            <person name="Benny G.L."/>
            <person name="Smith M.E."/>
            <person name="James T.Y."/>
            <person name="Grigoriev I.V."/>
        </authorList>
    </citation>
    <scope>NUCLEOTIDE SEQUENCE [LARGE SCALE GENOMIC DNA]</scope>
</reference>
<dbReference type="Pfam" id="PF01753">
    <property type="entry name" value="zf-MYND"/>
    <property type="match status" value="1"/>
</dbReference>
<feature type="domain" description="MYND-type" evidence="5">
    <location>
        <begin position="692"/>
        <end position="718"/>
    </location>
</feature>